<keyword evidence="5" id="KW-0998">Cell outer membrane</keyword>
<sequence length="632" mass="72647">MKKYIYSLTIIVASLFYTCSDYLDVVPDNVATIDNAFTDKFNTEKFLYTIYAALPSAGDVFNPGLNTADEVWYPRERNWNIDIPMGRQNVTTPELDRWAGTGKNNLYVAINNCNIFLNRIEGVRDMTDSEKELWTAEVNFLKAYYHFYLVQMYGPIVINDEEIIVSDSADKILQVRSSIDECFTYIIDLLDKAIVDLPLNLNFEVEELGRVNKLIAASIKAKVLMTYASPLFNGNSVYTNFKNSEGEALFPTAYDPEKWNKAVIACKKAIDLSEEAGIKLYQKEDYQNAFQANLSDETLLTAALRDRITKEWNNELIWGDTQFAANGSTLHGNSMTVLFPLTSQYRPAQTHAATMRIAELYYSENGVPIDEDVSFDYANRFKTRTASEDDKFHVEVGEETAVLNFNRETRFYSDLSFDRCVWYGNGKQGAEDDVYYIHKRSGEFAGPVSRSDYNMTGYAPKKLIGMDTEIAGGTRLAIVRYPFPIIRLADLYLYYAEALNESKTAPDSQVYEYIDLVRDRAGLEGVVSSWSNYSNAPNKPLTKEGMRKIIQQERLIEFTFEGGRFWDLRRWKLLKDYMNKPIKGWSVEEEALDDYYTPRVIFSPTFSEKDYFWPIPENEIINNPRLIQNLGW</sequence>
<comment type="subcellular location">
    <subcellularLocation>
        <location evidence="1">Cell outer membrane</location>
    </subcellularLocation>
</comment>
<dbReference type="SUPFAM" id="SSF48452">
    <property type="entry name" value="TPR-like"/>
    <property type="match status" value="1"/>
</dbReference>
<name>A0ABY9Y637_9FLAO</name>
<dbReference type="InterPro" id="IPR033985">
    <property type="entry name" value="SusD-like_N"/>
</dbReference>
<dbReference type="RefSeq" id="WP_415863699.1">
    <property type="nucleotide sequence ID" value="NZ_CP134536.1"/>
</dbReference>
<evidence type="ECO:0000313" key="8">
    <source>
        <dbReference type="EMBL" id="WNH13719.1"/>
    </source>
</evidence>
<keyword evidence="4" id="KW-0472">Membrane</keyword>
<gene>
    <name evidence="8" type="ORF">RHP49_05550</name>
</gene>
<protein>
    <submittedName>
        <fullName evidence="8">RagB/SusD family nutrient uptake outer membrane protein</fullName>
    </submittedName>
</protein>
<dbReference type="Proteomes" id="UP001303407">
    <property type="component" value="Chromosome"/>
</dbReference>
<dbReference type="InterPro" id="IPR011990">
    <property type="entry name" value="TPR-like_helical_dom_sf"/>
</dbReference>
<comment type="similarity">
    <text evidence="2">Belongs to the SusD family.</text>
</comment>
<feature type="domain" description="SusD-like N-terminal" evidence="7">
    <location>
        <begin position="21"/>
        <end position="223"/>
    </location>
</feature>
<evidence type="ECO:0000256" key="5">
    <source>
        <dbReference type="ARBA" id="ARBA00023237"/>
    </source>
</evidence>
<feature type="domain" description="RagB/SusD" evidence="6">
    <location>
        <begin position="314"/>
        <end position="632"/>
    </location>
</feature>
<dbReference type="Pfam" id="PF14322">
    <property type="entry name" value="SusD-like_3"/>
    <property type="match status" value="1"/>
</dbReference>
<keyword evidence="9" id="KW-1185">Reference proteome</keyword>
<dbReference type="Pfam" id="PF07980">
    <property type="entry name" value="SusD_RagB"/>
    <property type="match status" value="1"/>
</dbReference>
<evidence type="ECO:0000256" key="3">
    <source>
        <dbReference type="ARBA" id="ARBA00022729"/>
    </source>
</evidence>
<keyword evidence="3" id="KW-0732">Signal</keyword>
<dbReference type="InterPro" id="IPR012944">
    <property type="entry name" value="SusD_RagB_dom"/>
</dbReference>
<evidence type="ECO:0000259" key="7">
    <source>
        <dbReference type="Pfam" id="PF14322"/>
    </source>
</evidence>
<organism evidence="8 9">
    <name type="scientific">Thalassobellus suaedae</name>
    <dbReference type="NCBI Taxonomy" id="3074124"/>
    <lineage>
        <taxon>Bacteria</taxon>
        <taxon>Pseudomonadati</taxon>
        <taxon>Bacteroidota</taxon>
        <taxon>Flavobacteriia</taxon>
        <taxon>Flavobacteriales</taxon>
        <taxon>Flavobacteriaceae</taxon>
        <taxon>Thalassobellus</taxon>
    </lineage>
</organism>
<dbReference type="Gene3D" id="1.25.40.390">
    <property type="match status" value="1"/>
</dbReference>
<evidence type="ECO:0000256" key="4">
    <source>
        <dbReference type="ARBA" id="ARBA00023136"/>
    </source>
</evidence>
<reference evidence="8 9" key="1">
    <citation type="submission" date="2023-09" db="EMBL/GenBank/DDBJ databases">
        <title>Thalassobella suaedae gen. nov., sp. nov., a marine bacterium of the family Flavobacteriaceae isolated from a halophyte Suaeda japonica.</title>
        <authorList>
            <person name="Lee S.Y."/>
            <person name="Hwang C.Y."/>
        </authorList>
    </citation>
    <scope>NUCLEOTIDE SEQUENCE [LARGE SCALE GENOMIC DNA]</scope>
    <source>
        <strain evidence="8 9">HL-DH10</strain>
    </source>
</reference>
<evidence type="ECO:0000256" key="2">
    <source>
        <dbReference type="ARBA" id="ARBA00006275"/>
    </source>
</evidence>
<evidence type="ECO:0000256" key="1">
    <source>
        <dbReference type="ARBA" id="ARBA00004442"/>
    </source>
</evidence>
<evidence type="ECO:0000259" key="6">
    <source>
        <dbReference type="Pfam" id="PF07980"/>
    </source>
</evidence>
<proteinExistence type="inferred from homology"/>
<evidence type="ECO:0000313" key="9">
    <source>
        <dbReference type="Proteomes" id="UP001303407"/>
    </source>
</evidence>
<dbReference type="EMBL" id="CP134536">
    <property type="protein sequence ID" value="WNH13719.1"/>
    <property type="molecule type" value="Genomic_DNA"/>
</dbReference>
<accession>A0ABY9Y637</accession>